<accession>A0A4S8JUB3</accession>
<dbReference type="Proteomes" id="UP000317650">
    <property type="component" value="Chromosome 5"/>
</dbReference>
<comment type="caution">
    <text evidence="2">The sequence shown here is derived from an EMBL/GenBank/DDBJ whole genome shotgun (WGS) entry which is preliminary data.</text>
</comment>
<feature type="compositionally biased region" description="Acidic residues" evidence="1">
    <location>
        <begin position="13"/>
        <end position="29"/>
    </location>
</feature>
<reference evidence="2 3" key="1">
    <citation type="journal article" date="2019" name="Nat. Plants">
        <title>Genome sequencing of Musa balbisiana reveals subgenome evolution and function divergence in polyploid bananas.</title>
        <authorList>
            <person name="Yao X."/>
        </authorList>
    </citation>
    <scope>NUCLEOTIDE SEQUENCE [LARGE SCALE GENOMIC DNA]</scope>
    <source>
        <strain evidence="3">cv. DH-PKW</strain>
        <tissue evidence="2">Leaves</tissue>
    </source>
</reference>
<organism evidence="2 3">
    <name type="scientific">Musa balbisiana</name>
    <name type="common">Banana</name>
    <dbReference type="NCBI Taxonomy" id="52838"/>
    <lineage>
        <taxon>Eukaryota</taxon>
        <taxon>Viridiplantae</taxon>
        <taxon>Streptophyta</taxon>
        <taxon>Embryophyta</taxon>
        <taxon>Tracheophyta</taxon>
        <taxon>Spermatophyta</taxon>
        <taxon>Magnoliopsida</taxon>
        <taxon>Liliopsida</taxon>
        <taxon>Zingiberales</taxon>
        <taxon>Musaceae</taxon>
        <taxon>Musa</taxon>
    </lineage>
</organism>
<dbReference type="AlphaFoldDB" id="A0A4S8JUB3"/>
<feature type="region of interest" description="Disordered" evidence="1">
    <location>
        <begin position="1"/>
        <end position="72"/>
    </location>
</feature>
<keyword evidence="3" id="KW-1185">Reference proteome</keyword>
<sequence length="72" mass="7881">MKNSLSDHNLFIDSEEDDDANEEEEEEEEGSKAFQSEVAGGDADGSDSPSDDDCLPRSGPSSHSTNWPQSYR</sequence>
<dbReference type="EMBL" id="PYDT01000003">
    <property type="protein sequence ID" value="THU65778.1"/>
    <property type="molecule type" value="Genomic_DNA"/>
</dbReference>
<evidence type="ECO:0000256" key="1">
    <source>
        <dbReference type="SAM" id="MobiDB-lite"/>
    </source>
</evidence>
<name>A0A4S8JUB3_MUSBA</name>
<proteinExistence type="predicted"/>
<feature type="compositionally biased region" description="Polar residues" evidence="1">
    <location>
        <begin position="59"/>
        <end position="72"/>
    </location>
</feature>
<protein>
    <submittedName>
        <fullName evidence="2">Uncharacterized protein</fullName>
    </submittedName>
</protein>
<evidence type="ECO:0000313" key="2">
    <source>
        <dbReference type="EMBL" id="THU65778.1"/>
    </source>
</evidence>
<evidence type="ECO:0000313" key="3">
    <source>
        <dbReference type="Proteomes" id="UP000317650"/>
    </source>
</evidence>
<gene>
    <name evidence="2" type="ORF">C4D60_Mb05t07230</name>
</gene>